<keyword evidence="2" id="KW-1185">Reference proteome</keyword>
<reference evidence="1 2" key="1">
    <citation type="submission" date="2019-12" db="EMBL/GenBank/DDBJ databases">
        <authorList>
            <person name="Floudas D."/>
            <person name="Bentzer J."/>
            <person name="Ahren D."/>
            <person name="Johansson T."/>
            <person name="Persson P."/>
            <person name="Tunlid A."/>
        </authorList>
    </citation>
    <scope>NUCLEOTIDE SEQUENCE [LARGE SCALE GENOMIC DNA]</scope>
    <source>
        <strain evidence="1 2">CBS 102.39</strain>
    </source>
</reference>
<proteinExistence type="predicted"/>
<evidence type="ECO:0008006" key="3">
    <source>
        <dbReference type="Google" id="ProtNLM"/>
    </source>
</evidence>
<dbReference type="EMBL" id="JAACJL010000002">
    <property type="protein sequence ID" value="KAF4622556.1"/>
    <property type="molecule type" value="Genomic_DNA"/>
</dbReference>
<evidence type="ECO:0000313" key="2">
    <source>
        <dbReference type="Proteomes" id="UP000521872"/>
    </source>
</evidence>
<name>A0A8H4VTV9_9AGAR</name>
<dbReference type="Proteomes" id="UP000521872">
    <property type="component" value="Unassembled WGS sequence"/>
</dbReference>
<sequence>MSMGNTQAGFSLYSTLPISRLPLEIMVEIFQLVCPPPDRSATKMSSHTPLFLGTICRQWRDMAWSAAILWKDVALHLGASSLQVALLQEWLLRAKSMPLNITLYRHRLNALVSHETLAHRGLDKAVFKVLLTRSCYWSSFHCDGLLPEFVDIFQDSRFPILKSIHLAGYRPLRSRHTYSFPPPNTLLAASPLLEHLILEGYSLSKTVMPLAPLRSFTICYHSIDECITVFQTYPNLVSADLRNIFPRHPATGFASWTPTFTISHKTLSSLRVHTRLNTERLLQHLELPALNHLHVNAEITCLGSIVHLIQRSRCSLNTFDLWAEYTGDEDLVGAFRTFPRLSMLRWAWSWILMFDIHGQAAQSKLKPDVVNMLNPTYSNGQPLLPNLTSLIWADYIPEDCQIPLAEAIEQRWRVQEDTLRGSPGVARLKSVKFFEKCCNSELKKLLSKLSLEGMEVELMVGEITLAAFNALLTFLNSDKIVMSSTELSLHQKSIYLILVCVSQRRQLNIQTSIVIRPPHSPRDHHSRLGLGC</sequence>
<dbReference type="AlphaFoldDB" id="A0A8H4VTV9"/>
<protein>
    <recommendedName>
        <fullName evidence="3">F-box domain-containing protein</fullName>
    </recommendedName>
</protein>
<organism evidence="1 2">
    <name type="scientific">Agrocybe pediades</name>
    <dbReference type="NCBI Taxonomy" id="84607"/>
    <lineage>
        <taxon>Eukaryota</taxon>
        <taxon>Fungi</taxon>
        <taxon>Dikarya</taxon>
        <taxon>Basidiomycota</taxon>
        <taxon>Agaricomycotina</taxon>
        <taxon>Agaricomycetes</taxon>
        <taxon>Agaricomycetidae</taxon>
        <taxon>Agaricales</taxon>
        <taxon>Agaricineae</taxon>
        <taxon>Strophariaceae</taxon>
        <taxon>Agrocybe</taxon>
    </lineage>
</organism>
<evidence type="ECO:0000313" key="1">
    <source>
        <dbReference type="EMBL" id="KAF4622556.1"/>
    </source>
</evidence>
<accession>A0A8H4VTV9</accession>
<gene>
    <name evidence="1" type="ORF">D9613_009372</name>
</gene>
<comment type="caution">
    <text evidence="1">The sequence shown here is derived from an EMBL/GenBank/DDBJ whole genome shotgun (WGS) entry which is preliminary data.</text>
</comment>